<dbReference type="KEGG" id="bnn:FOA43_003931"/>
<organism evidence="2 3">
    <name type="scientific">Eeniella nana</name>
    <name type="common">Yeast</name>
    <name type="synonym">Brettanomyces nanus</name>
    <dbReference type="NCBI Taxonomy" id="13502"/>
    <lineage>
        <taxon>Eukaryota</taxon>
        <taxon>Fungi</taxon>
        <taxon>Dikarya</taxon>
        <taxon>Ascomycota</taxon>
        <taxon>Saccharomycotina</taxon>
        <taxon>Pichiomycetes</taxon>
        <taxon>Pichiales</taxon>
        <taxon>Pichiaceae</taxon>
        <taxon>Brettanomyces</taxon>
    </lineage>
</organism>
<sequence>MPNRNVIELNSVQNASRTITISSYNILCRHYMWEKVYGHLPPEFRSWRNRFNLLNKNFSDMSKFCDIMCFQEMEFKMYVEFWEEYMRGKNFGSIFERKLSPRYWDRNLVMMDGVSIFYNQETFKLLNYERIELASFFKNPALYEQTKDTAHRLVSRNTVALIAVLQHVRTHEVFFVANTHLYWSPRHEDVKLLQAYELTELIWKAVRRYYQLSESETRSKLQSKDGINIILAGDFNSSPESLVYRYLTDGYIDITKEPAMQNYNYGHTVGPRLGDRMGKFTSPYKDLYDQGTFTRTAYLPKFKKMIDYIWLNEYSKRLKVTKVLDELKDDDLHDYLGFPNLDYPSDHLPIVTELEVMPRELPNDN</sequence>
<dbReference type="GeneID" id="62197331"/>
<dbReference type="Pfam" id="PF03372">
    <property type="entry name" value="Exo_endo_phos"/>
    <property type="match status" value="1"/>
</dbReference>
<dbReference type="InterPro" id="IPR005135">
    <property type="entry name" value="Endo/exonuclease/phosphatase"/>
</dbReference>
<dbReference type="InterPro" id="IPR036691">
    <property type="entry name" value="Endo/exonu/phosph_ase_sf"/>
</dbReference>
<dbReference type="PANTHER" id="PTHR12121:SF11">
    <property type="entry name" value="RNA EXONUCLEASE NGL1"/>
    <property type="match status" value="1"/>
</dbReference>
<dbReference type="Proteomes" id="UP000662931">
    <property type="component" value="Chromosome 4"/>
</dbReference>
<dbReference type="PANTHER" id="PTHR12121">
    <property type="entry name" value="CARBON CATABOLITE REPRESSOR PROTEIN 4"/>
    <property type="match status" value="1"/>
</dbReference>
<feature type="domain" description="Endonuclease/exonuclease/phosphatase" evidence="1">
    <location>
        <begin position="202"/>
        <end position="347"/>
    </location>
</feature>
<name>A0A875S9P2_EENNA</name>
<dbReference type="SUPFAM" id="SSF56219">
    <property type="entry name" value="DNase I-like"/>
    <property type="match status" value="1"/>
</dbReference>
<evidence type="ECO:0000313" key="3">
    <source>
        <dbReference type="Proteomes" id="UP000662931"/>
    </source>
</evidence>
<dbReference type="OrthoDB" id="428734at2759"/>
<dbReference type="InterPro" id="IPR050410">
    <property type="entry name" value="CCR4/nocturin_mRNA_transcr"/>
</dbReference>
<keyword evidence="3" id="KW-1185">Reference proteome</keyword>
<dbReference type="GO" id="GO:0000175">
    <property type="term" value="F:3'-5'-RNA exonuclease activity"/>
    <property type="evidence" value="ECO:0007669"/>
    <property type="project" value="TreeGrafter"/>
</dbReference>
<protein>
    <recommendedName>
        <fullName evidence="1">Endonuclease/exonuclease/phosphatase domain-containing protein</fullName>
    </recommendedName>
</protein>
<reference evidence="2" key="1">
    <citation type="submission" date="2020-10" db="EMBL/GenBank/DDBJ databases">
        <authorList>
            <person name="Roach M.J.R."/>
        </authorList>
    </citation>
    <scope>NUCLEOTIDE SEQUENCE</scope>
    <source>
        <strain evidence="2">CBS 1945</strain>
    </source>
</reference>
<evidence type="ECO:0000259" key="1">
    <source>
        <dbReference type="Pfam" id="PF03372"/>
    </source>
</evidence>
<dbReference type="AlphaFoldDB" id="A0A875S9P2"/>
<evidence type="ECO:0000313" key="2">
    <source>
        <dbReference type="EMBL" id="QPG76542.1"/>
    </source>
</evidence>
<accession>A0A875S9P2</accession>
<dbReference type="EMBL" id="CP064815">
    <property type="protein sequence ID" value="QPG76542.1"/>
    <property type="molecule type" value="Genomic_DNA"/>
</dbReference>
<proteinExistence type="predicted"/>
<dbReference type="RefSeq" id="XP_038780107.1">
    <property type="nucleotide sequence ID" value="XM_038924179.1"/>
</dbReference>
<dbReference type="Gene3D" id="3.60.10.10">
    <property type="entry name" value="Endonuclease/exonuclease/phosphatase"/>
    <property type="match status" value="1"/>
</dbReference>
<gene>
    <name evidence="2" type="ORF">FOA43_003931</name>
</gene>